<proteinExistence type="inferred from homology"/>
<evidence type="ECO:0000256" key="3">
    <source>
        <dbReference type="ARBA" id="ARBA00023172"/>
    </source>
</evidence>
<dbReference type="SUPFAM" id="SSF56349">
    <property type="entry name" value="DNA breaking-rejoining enzymes"/>
    <property type="match status" value="1"/>
</dbReference>
<dbReference type="PROSITE" id="PS51898">
    <property type="entry name" value="TYR_RECOMBINASE"/>
    <property type="match status" value="1"/>
</dbReference>
<name>A0ABP7WN37_9SPHI</name>
<dbReference type="InterPro" id="IPR002104">
    <property type="entry name" value="Integrase_catalytic"/>
</dbReference>
<dbReference type="InterPro" id="IPR011010">
    <property type="entry name" value="DNA_brk_join_enz"/>
</dbReference>
<evidence type="ECO:0000259" key="4">
    <source>
        <dbReference type="PROSITE" id="PS51898"/>
    </source>
</evidence>
<dbReference type="RefSeq" id="WP_345102172.1">
    <property type="nucleotide sequence ID" value="NZ_BAABCV010000004.1"/>
</dbReference>
<organism evidence="5 6">
    <name type="scientific">Mucilaginibacter panaciglaebae</name>
    <dbReference type="NCBI Taxonomy" id="502331"/>
    <lineage>
        <taxon>Bacteria</taxon>
        <taxon>Pseudomonadati</taxon>
        <taxon>Bacteroidota</taxon>
        <taxon>Sphingobacteriia</taxon>
        <taxon>Sphingobacteriales</taxon>
        <taxon>Sphingobacteriaceae</taxon>
        <taxon>Mucilaginibacter</taxon>
    </lineage>
</organism>
<protein>
    <submittedName>
        <fullName evidence="5">Site-specific integrase</fullName>
    </submittedName>
</protein>
<dbReference type="Pfam" id="PF13102">
    <property type="entry name" value="Phage_int_SAM_5"/>
    <property type="match status" value="1"/>
</dbReference>
<dbReference type="InterPro" id="IPR050090">
    <property type="entry name" value="Tyrosine_recombinase_XerCD"/>
</dbReference>
<evidence type="ECO:0000313" key="6">
    <source>
        <dbReference type="Proteomes" id="UP001500841"/>
    </source>
</evidence>
<dbReference type="Pfam" id="PF17293">
    <property type="entry name" value="Arm-DNA-bind_5"/>
    <property type="match status" value="1"/>
</dbReference>
<dbReference type="Gene3D" id="1.10.443.10">
    <property type="entry name" value="Intergrase catalytic core"/>
    <property type="match status" value="1"/>
</dbReference>
<evidence type="ECO:0000256" key="1">
    <source>
        <dbReference type="ARBA" id="ARBA00008857"/>
    </source>
</evidence>
<reference evidence="6" key="1">
    <citation type="journal article" date="2019" name="Int. J. Syst. Evol. Microbiol.">
        <title>The Global Catalogue of Microorganisms (GCM) 10K type strain sequencing project: providing services to taxonomists for standard genome sequencing and annotation.</title>
        <authorList>
            <consortium name="The Broad Institute Genomics Platform"/>
            <consortium name="The Broad Institute Genome Sequencing Center for Infectious Disease"/>
            <person name="Wu L."/>
            <person name="Ma J."/>
        </authorList>
    </citation>
    <scope>NUCLEOTIDE SEQUENCE [LARGE SCALE GENOMIC DNA]</scope>
    <source>
        <strain evidence="6">JCM 17085</strain>
    </source>
</reference>
<sequence>MVTLKTTLDTRRKKSNGNYPVIFRITDFKKTYTMTSGIDVPEHLWDNTNREVLKAHPNAQSINTTLSKKYYQIQRAILVQQDNESFSFEDLKLILAGKPKVNAQALFKPFAEKLIAEMIEVKRTGNAIVYRTAVNRLLNYYGDNKLKLVDINYNLLDGFSRSLVKQGIKQNSISNYFRSIRAIYNKAIKAKLVERSAYPFRDISIKTEKTAKRAITRVNIRQFEQLKLTTNTPEWHARNYFILSFYLIGISFTDLAYLKPGNIIKGRLEYKRRKTHKLYSIKVFPQAEQILKLYANQSKVFLLPVLPDYIEEDTLESKKLIFQWIKTTNKYLNRLAENLSITEPVTTYVGRHTFATTAKRMGYSNELIAEALGHEYGNRITNIYLDAFDKEVVDKMHEAVINSSCHENNDAMSKSTDRLPA</sequence>
<evidence type="ECO:0000256" key="2">
    <source>
        <dbReference type="ARBA" id="ARBA00023125"/>
    </source>
</evidence>
<keyword evidence="6" id="KW-1185">Reference proteome</keyword>
<dbReference type="InterPro" id="IPR013762">
    <property type="entry name" value="Integrase-like_cat_sf"/>
</dbReference>
<dbReference type="EMBL" id="BAABCV010000004">
    <property type="protein sequence ID" value="GAA4092691.1"/>
    <property type="molecule type" value="Genomic_DNA"/>
</dbReference>
<dbReference type="PANTHER" id="PTHR30349:SF64">
    <property type="entry name" value="PROPHAGE INTEGRASE INTD-RELATED"/>
    <property type="match status" value="1"/>
</dbReference>
<dbReference type="InterPro" id="IPR025269">
    <property type="entry name" value="SAM-like_dom"/>
</dbReference>
<dbReference type="InterPro" id="IPR010998">
    <property type="entry name" value="Integrase_recombinase_N"/>
</dbReference>
<evidence type="ECO:0000313" key="5">
    <source>
        <dbReference type="EMBL" id="GAA4092691.1"/>
    </source>
</evidence>
<keyword evidence="2" id="KW-0238">DNA-binding</keyword>
<dbReference type="Gene3D" id="1.10.150.130">
    <property type="match status" value="1"/>
</dbReference>
<dbReference type="Proteomes" id="UP001500841">
    <property type="component" value="Unassembled WGS sequence"/>
</dbReference>
<dbReference type="InterPro" id="IPR035386">
    <property type="entry name" value="Arm-DNA-bind_5"/>
</dbReference>
<gene>
    <name evidence="5" type="ORF">GCM10022392_13790</name>
</gene>
<comment type="similarity">
    <text evidence="1">Belongs to the 'phage' integrase family.</text>
</comment>
<feature type="domain" description="Tyr recombinase" evidence="4">
    <location>
        <begin position="216"/>
        <end position="398"/>
    </location>
</feature>
<accession>A0ABP7WN37</accession>
<comment type="caution">
    <text evidence="5">The sequence shown here is derived from an EMBL/GenBank/DDBJ whole genome shotgun (WGS) entry which is preliminary data.</text>
</comment>
<dbReference type="PANTHER" id="PTHR30349">
    <property type="entry name" value="PHAGE INTEGRASE-RELATED"/>
    <property type="match status" value="1"/>
</dbReference>
<keyword evidence="3" id="KW-0233">DNA recombination</keyword>